<proteinExistence type="predicted"/>
<keyword evidence="2" id="KW-1133">Transmembrane helix</keyword>
<sequence length="204" mass="21183">MTTDQPDAAARGVEVPPQPDDSGSGFLSCLGCLGVLVIGYLVVVVVYFGVFPLALSVLSDAYVTLARSATAGNPRGMAAAGWLLFVITASLLLALALTRGRLARPWTRTIGAVAAILAIAAWNLLPLRGSGLVETVDGPGGSGFITGVRWGSLAAALLLMIAAHVQFRKRAKDFYVRHSMLRWTIGLASALAVAALAVAVIRAD</sequence>
<dbReference type="EMBL" id="BOMF01000075">
    <property type="protein sequence ID" value="GID46500.1"/>
    <property type="molecule type" value="Genomic_DNA"/>
</dbReference>
<evidence type="ECO:0000256" key="2">
    <source>
        <dbReference type="SAM" id="Phobius"/>
    </source>
</evidence>
<gene>
    <name evidence="3" type="ORF">Aca07nite_37750</name>
</gene>
<keyword evidence="2" id="KW-0472">Membrane</keyword>
<feature type="transmembrane region" description="Helical" evidence="2">
    <location>
        <begin position="109"/>
        <end position="127"/>
    </location>
</feature>
<accession>A0ABQ3WJW9</accession>
<name>A0ABQ3WJW9_9ACTN</name>
<feature type="region of interest" description="Disordered" evidence="1">
    <location>
        <begin position="1"/>
        <end position="21"/>
    </location>
</feature>
<evidence type="ECO:0000256" key="1">
    <source>
        <dbReference type="SAM" id="MobiDB-lite"/>
    </source>
</evidence>
<reference evidence="3" key="1">
    <citation type="submission" date="2021-01" db="EMBL/GenBank/DDBJ databases">
        <title>Whole genome shotgun sequence of Actinoplanes capillaceus NBRC 16408.</title>
        <authorList>
            <person name="Komaki H."/>
            <person name="Tamura T."/>
        </authorList>
    </citation>
    <scope>NUCLEOTIDE SEQUENCE [LARGE SCALE GENOMIC DNA]</scope>
    <source>
        <strain evidence="3">NBRC 16408</strain>
    </source>
</reference>
<keyword evidence="2" id="KW-0812">Transmembrane</keyword>
<organism evidence="3">
    <name type="scientific">Actinoplanes campanulatus</name>
    <dbReference type="NCBI Taxonomy" id="113559"/>
    <lineage>
        <taxon>Bacteria</taxon>
        <taxon>Bacillati</taxon>
        <taxon>Actinomycetota</taxon>
        <taxon>Actinomycetes</taxon>
        <taxon>Micromonosporales</taxon>
        <taxon>Micromonosporaceae</taxon>
        <taxon>Actinoplanes</taxon>
    </lineage>
</organism>
<feature type="transmembrane region" description="Helical" evidence="2">
    <location>
        <begin position="26"/>
        <end position="59"/>
    </location>
</feature>
<protein>
    <submittedName>
        <fullName evidence="3">Uncharacterized protein</fullName>
    </submittedName>
</protein>
<evidence type="ECO:0000313" key="3">
    <source>
        <dbReference type="EMBL" id="GID46500.1"/>
    </source>
</evidence>
<dbReference type="RefSeq" id="WP_204296788.1">
    <property type="nucleotide sequence ID" value="NZ_BAAAGQ010000006.1"/>
</dbReference>
<feature type="transmembrane region" description="Helical" evidence="2">
    <location>
        <begin position="147"/>
        <end position="167"/>
    </location>
</feature>
<feature type="transmembrane region" description="Helical" evidence="2">
    <location>
        <begin position="79"/>
        <end position="97"/>
    </location>
</feature>
<comment type="caution">
    <text evidence="3">The sequence shown here is derived from an EMBL/GenBank/DDBJ whole genome shotgun (WGS) entry which is preliminary data.</text>
</comment>
<feature type="transmembrane region" description="Helical" evidence="2">
    <location>
        <begin position="179"/>
        <end position="201"/>
    </location>
</feature>